<sequence length="349" mass="38890">MNISNFIGWDIGGAHLKFANINNNGKILSVGQCATPLWRGLSILENALINTIRRIPMKKQSHALTMTAELTDIFKDREEGVNSIIDLCHDILGSNISFYTIDHGLKKINIKESDFSQIASANWHATSTYTASLVKSGLFIDVGSTTTDIIPFYDHKIHAHGNNDQTRLRFDELVYTGVIRTPIMALTLKAIFNDQLQNIVAENFATTADIYRILGYLKDSNDLMETPDGEDKSVSSSIRRLARMLGTDSNTDNKKNNWHELAKYFHEAQIGILTNAIKRVLSTLPNSNNNVLIGAGVGRFLVEIIARRMNIAYTEFSELFECDNISRDGSNLCAPAIAIAQLNRLSKIK</sequence>
<evidence type="ECO:0000313" key="2">
    <source>
        <dbReference type="EMBL" id="SVB52160.1"/>
    </source>
</evidence>
<dbReference type="Gene3D" id="3.30.420.190">
    <property type="entry name" value="conserved archaeal protein q6m145"/>
    <property type="match status" value="1"/>
</dbReference>
<dbReference type="InterPro" id="IPR002821">
    <property type="entry name" value="Hydantoinase_A"/>
</dbReference>
<proteinExistence type="predicted"/>
<name>A0A382EN67_9ZZZZ</name>
<accession>A0A382EN67</accession>
<gene>
    <name evidence="2" type="ORF">METZ01_LOCUS205014</name>
</gene>
<feature type="domain" description="Hydantoinase A/oxoprolinase" evidence="1">
    <location>
        <begin position="62"/>
        <end position="312"/>
    </location>
</feature>
<dbReference type="GO" id="GO:0016787">
    <property type="term" value="F:hydrolase activity"/>
    <property type="evidence" value="ECO:0007669"/>
    <property type="project" value="InterPro"/>
</dbReference>
<reference evidence="2" key="1">
    <citation type="submission" date="2018-05" db="EMBL/GenBank/DDBJ databases">
        <authorList>
            <person name="Lanie J.A."/>
            <person name="Ng W.-L."/>
            <person name="Kazmierczak K.M."/>
            <person name="Andrzejewski T.M."/>
            <person name="Davidsen T.M."/>
            <person name="Wayne K.J."/>
            <person name="Tettelin H."/>
            <person name="Glass J.I."/>
            <person name="Rusch D."/>
            <person name="Podicherti R."/>
            <person name="Tsui H.-C.T."/>
            <person name="Winkler M.E."/>
        </authorList>
    </citation>
    <scope>NUCLEOTIDE SEQUENCE</scope>
</reference>
<dbReference type="SUPFAM" id="SSF53067">
    <property type="entry name" value="Actin-like ATPase domain"/>
    <property type="match status" value="1"/>
</dbReference>
<organism evidence="2">
    <name type="scientific">marine metagenome</name>
    <dbReference type="NCBI Taxonomy" id="408172"/>
    <lineage>
        <taxon>unclassified sequences</taxon>
        <taxon>metagenomes</taxon>
        <taxon>ecological metagenomes</taxon>
    </lineage>
</organism>
<dbReference type="EMBL" id="UINC01045419">
    <property type="protein sequence ID" value="SVB52160.1"/>
    <property type="molecule type" value="Genomic_DNA"/>
</dbReference>
<dbReference type="NCBIfam" id="TIGR03123">
    <property type="entry name" value="one_C_unchar_1"/>
    <property type="match status" value="1"/>
</dbReference>
<dbReference type="Pfam" id="PF01968">
    <property type="entry name" value="Hydantoinase_A"/>
    <property type="match status" value="1"/>
</dbReference>
<protein>
    <recommendedName>
        <fullName evidence="1">Hydantoinase A/oxoprolinase domain-containing protein</fullName>
    </recommendedName>
</protein>
<dbReference type="InterPro" id="IPR043129">
    <property type="entry name" value="ATPase_NBD"/>
</dbReference>
<evidence type="ECO:0000259" key="1">
    <source>
        <dbReference type="Pfam" id="PF01968"/>
    </source>
</evidence>
<dbReference type="AlphaFoldDB" id="A0A382EN67"/>
<dbReference type="Gene3D" id="3.30.420.40">
    <property type="match status" value="1"/>
</dbReference>
<dbReference type="InterPro" id="IPR002756">
    <property type="entry name" value="MfnF"/>
</dbReference>